<evidence type="ECO:0000256" key="1">
    <source>
        <dbReference type="ARBA" id="ARBA00023015"/>
    </source>
</evidence>
<protein>
    <submittedName>
        <fullName evidence="6">Crp/Fnr family transcriptional regulator</fullName>
    </submittedName>
</protein>
<dbReference type="Pfam" id="PF13545">
    <property type="entry name" value="HTH_Crp_2"/>
    <property type="match status" value="1"/>
</dbReference>
<evidence type="ECO:0000259" key="5">
    <source>
        <dbReference type="PROSITE" id="PS51063"/>
    </source>
</evidence>
<dbReference type="PROSITE" id="PS50042">
    <property type="entry name" value="CNMP_BINDING_3"/>
    <property type="match status" value="1"/>
</dbReference>
<evidence type="ECO:0000259" key="4">
    <source>
        <dbReference type="PROSITE" id="PS50042"/>
    </source>
</evidence>
<evidence type="ECO:0000313" key="7">
    <source>
        <dbReference type="Proteomes" id="UP000739180"/>
    </source>
</evidence>
<dbReference type="Proteomes" id="UP000739180">
    <property type="component" value="Unassembled WGS sequence"/>
</dbReference>
<dbReference type="Gene3D" id="1.10.10.10">
    <property type="entry name" value="Winged helix-like DNA-binding domain superfamily/Winged helix DNA-binding domain"/>
    <property type="match status" value="1"/>
</dbReference>
<dbReference type="CDD" id="cd00038">
    <property type="entry name" value="CAP_ED"/>
    <property type="match status" value="1"/>
</dbReference>
<proteinExistence type="predicted"/>
<dbReference type="InterPro" id="IPR036390">
    <property type="entry name" value="WH_DNA-bd_sf"/>
</dbReference>
<dbReference type="InterPro" id="IPR018490">
    <property type="entry name" value="cNMP-bd_dom_sf"/>
</dbReference>
<keyword evidence="3" id="KW-0804">Transcription</keyword>
<dbReference type="EMBL" id="VCQT01000034">
    <property type="protein sequence ID" value="TMW12379.1"/>
    <property type="molecule type" value="Genomic_DNA"/>
</dbReference>
<evidence type="ECO:0000256" key="2">
    <source>
        <dbReference type="ARBA" id="ARBA00023125"/>
    </source>
</evidence>
<reference evidence="6 7" key="1">
    <citation type="submission" date="2019-05" db="EMBL/GenBank/DDBJ databases">
        <title>Genome of Alcanivorax gelatiniphagus, an oil degrading marine bacteria.</title>
        <authorList>
            <person name="Kwon K.K."/>
        </authorList>
    </citation>
    <scope>NUCLEOTIDE SEQUENCE [LARGE SCALE GENOMIC DNA]</scope>
    <source>
        <strain evidence="6 7">MEBiC 08158</strain>
    </source>
</reference>
<dbReference type="InterPro" id="IPR000595">
    <property type="entry name" value="cNMP-bd_dom"/>
</dbReference>
<dbReference type="SMART" id="SM00419">
    <property type="entry name" value="HTH_CRP"/>
    <property type="match status" value="1"/>
</dbReference>
<sequence>MTTLDTDEWFSSCALELKQGLLRSARLQRLGPGEVLYRDGQLAQQALFCVVEGAVRICSSLQNGTTSLLAYLEPCHWFGDISLIDSGPYVHDAVADVESRILCVPLQPFTQWLDQNPQYWRDIARLSINKLRVAYQVIAEPGALQHRLARRLWLLAHGFGSRAQRPSPHLSVSQEDLAQMMGSTRQSINAALARLEGLGLLKQGYKSIEISDLARLLDHANHLESNNPAGRI</sequence>
<keyword evidence="2" id="KW-0238">DNA-binding</keyword>
<dbReference type="InterPro" id="IPR012318">
    <property type="entry name" value="HTH_CRP"/>
</dbReference>
<dbReference type="InterPro" id="IPR036388">
    <property type="entry name" value="WH-like_DNA-bd_sf"/>
</dbReference>
<feature type="domain" description="Cyclic nucleotide-binding" evidence="4">
    <location>
        <begin position="47"/>
        <end position="113"/>
    </location>
</feature>
<keyword evidence="1" id="KW-0805">Transcription regulation</keyword>
<evidence type="ECO:0000313" key="6">
    <source>
        <dbReference type="EMBL" id="TMW12379.1"/>
    </source>
</evidence>
<dbReference type="RefSeq" id="WP_138772635.1">
    <property type="nucleotide sequence ID" value="NZ_JBHSSX010000017.1"/>
</dbReference>
<dbReference type="SMART" id="SM00100">
    <property type="entry name" value="cNMP"/>
    <property type="match status" value="1"/>
</dbReference>
<dbReference type="PANTHER" id="PTHR24567:SF74">
    <property type="entry name" value="HTH-TYPE TRANSCRIPTIONAL REGULATOR ARCR"/>
    <property type="match status" value="1"/>
</dbReference>
<dbReference type="InterPro" id="IPR014710">
    <property type="entry name" value="RmlC-like_jellyroll"/>
</dbReference>
<dbReference type="PANTHER" id="PTHR24567">
    <property type="entry name" value="CRP FAMILY TRANSCRIPTIONAL REGULATORY PROTEIN"/>
    <property type="match status" value="1"/>
</dbReference>
<gene>
    <name evidence="6" type="ORF">FGS76_10705</name>
</gene>
<dbReference type="SUPFAM" id="SSF46785">
    <property type="entry name" value="Winged helix' DNA-binding domain"/>
    <property type="match status" value="1"/>
</dbReference>
<organism evidence="6 7">
    <name type="scientific">Alloalcanivorax gelatiniphagus</name>
    <dbReference type="NCBI Taxonomy" id="1194167"/>
    <lineage>
        <taxon>Bacteria</taxon>
        <taxon>Pseudomonadati</taxon>
        <taxon>Pseudomonadota</taxon>
        <taxon>Gammaproteobacteria</taxon>
        <taxon>Oceanospirillales</taxon>
        <taxon>Alcanivoracaceae</taxon>
        <taxon>Alloalcanivorax</taxon>
    </lineage>
</organism>
<feature type="domain" description="HTH crp-type" evidence="5">
    <location>
        <begin position="142"/>
        <end position="214"/>
    </location>
</feature>
<name>A0ABY2XK25_9GAMM</name>
<accession>A0ABY2XK25</accession>
<dbReference type="PROSITE" id="PS51063">
    <property type="entry name" value="HTH_CRP_2"/>
    <property type="match status" value="1"/>
</dbReference>
<comment type="caution">
    <text evidence="6">The sequence shown here is derived from an EMBL/GenBank/DDBJ whole genome shotgun (WGS) entry which is preliminary data.</text>
</comment>
<keyword evidence="7" id="KW-1185">Reference proteome</keyword>
<dbReference type="Gene3D" id="2.60.120.10">
    <property type="entry name" value="Jelly Rolls"/>
    <property type="match status" value="1"/>
</dbReference>
<dbReference type="Pfam" id="PF00027">
    <property type="entry name" value="cNMP_binding"/>
    <property type="match status" value="1"/>
</dbReference>
<evidence type="ECO:0000256" key="3">
    <source>
        <dbReference type="ARBA" id="ARBA00023163"/>
    </source>
</evidence>
<dbReference type="SUPFAM" id="SSF51206">
    <property type="entry name" value="cAMP-binding domain-like"/>
    <property type="match status" value="1"/>
</dbReference>
<dbReference type="InterPro" id="IPR050397">
    <property type="entry name" value="Env_Response_Regulators"/>
</dbReference>